<dbReference type="SUPFAM" id="SSF103481">
    <property type="entry name" value="Multidrug resistance efflux transporter EmrE"/>
    <property type="match status" value="1"/>
</dbReference>
<organism evidence="9 10">
    <name type="scientific">Staphylococcus kloosii</name>
    <dbReference type="NCBI Taxonomy" id="29384"/>
    <lineage>
        <taxon>Bacteria</taxon>
        <taxon>Bacillati</taxon>
        <taxon>Bacillota</taxon>
        <taxon>Bacilli</taxon>
        <taxon>Bacillales</taxon>
        <taxon>Staphylococcaceae</taxon>
        <taxon>Staphylococcus</taxon>
    </lineage>
</organism>
<dbReference type="GO" id="GO:0005886">
    <property type="term" value="C:plasma membrane"/>
    <property type="evidence" value="ECO:0007669"/>
    <property type="project" value="UniProtKB-SubCell"/>
</dbReference>
<feature type="transmembrane region" description="Helical" evidence="8">
    <location>
        <begin position="60"/>
        <end position="79"/>
    </location>
</feature>
<gene>
    <name evidence="9" type="ORF">K8V85_01590</name>
</gene>
<dbReference type="EMBL" id="DYVT01000018">
    <property type="protein sequence ID" value="HJF66981.1"/>
    <property type="molecule type" value="Genomic_DNA"/>
</dbReference>
<dbReference type="InterPro" id="IPR000390">
    <property type="entry name" value="Small_drug/metabolite_transptr"/>
</dbReference>
<dbReference type="AlphaFoldDB" id="A0A921KUX2"/>
<keyword evidence="3" id="KW-1003">Cell membrane</keyword>
<dbReference type="Proteomes" id="UP000706163">
    <property type="component" value="Unassembled WGS sequence"/>
</dbReference>
<evidence type="ECO:0000313" key="9">
    <source>
        <dbReference type="EMBL" id="HJF66981.1"/>
    </source>
</evidence>
<evidence type="ECO:0000256" key="7">
    <source>
        <dbReference type="RuleBase" id="RU003942"/>
    </source>
</evidence>
<dbReference type="PANTHER" id="PTHR30561">
    <property type="entry name" value="SMR FAMILY PROTON-DEPENDENT DRUG EFFLUX TRANSPORTER SUGE"/>
    <property type="match status" value="1"/>
</dbReference>
<comment type="similarity">
    <text evidence="7">Belongs to the drug/metabolite transporter (DMT) superfamily. Small multidrug resistance (SMR) (TC 2.A.7.1) family.</text>
</comment>
<protein>
    <submittedName>
        <fullName evidence="9">Multidrug efflux SMR transporter</fullName>
    </submittedName>
</protein>
<keyword evidence="6 8" id="KW-0472">Membrane</keyword>
<feature type="transmembrane region" description="Helical" evidence="8">
    <location>
        <begin position="6"/>
        <end position="25"/>
    </location>
</feature>
<evidence type="ECO:0000256" key="1">
    <source>
        <dbReference type="ARBA" id="ARBA00004651"/>
    </source>
</evidence>
<keyword evidence="4 7" id="KW-0812">Transmembrane</keyword>
<dbReference type="InterPro" id="IPR037185">
    <property type="entry name" value="EmrE-like"/>
</dbReference>
<evidence type="ECO:0000256" key="6">
    <source>
        <dbReference type="ARBA" id="ARBA00023136"/>
    </source>
</evidence>
<reference evidence="9" key="2">
    <citation type="submission" date="2021-09" db="EMBL/GenBank/DDBJ databases">
        <authorList>
            <person name="Gilroy R."/>
        </authorList>
    </citation>
    <scope>NUCLEOTIDE SEQUENCE</scope>
    <source>
        <strain evidence="9">CHK149-3286</strain>
    </source>
</reference>
<evidence type="ECO:0000256" key="4">
    <source>
        <dbReference type="ARBA" id="ARBA00022692"/>
    </source>
</evidence>
<accession>A0A921KUX2</accession>
<dbReference type="Gene3D" id="1.10.3730.20">
    <property type="match status" value="1"/>
</dbReference>
<feature type="transmembrane region" description="Helical" evidence="8">
    <location>
        <begin position="86"/>
        <end position="104"/>
    </location>
</feature>
<evidence type="ECO:0000313" key="10">
    <source>
        <dbReference type="Proteomes" id="UP000706163"/>
    </source>
</evidence>
<dbReference type="InterPro" id="IPR045324">
    <property type="entry name" value="Small_multidrug_res"/>
</dbReference>
<sequence>MMDWIILIVAGVFEMLGVASLNAYTHNNKLRSLIYVIVSFALSFICLAIAMMTLPMSTAYAVWTGIGAVGGAVIGMLFYKESKDFLRVLCIVIILGSTIGLKLLS</sequence>
<dbReference type="GO" id="GO:0022857">
    <property type="term" value="F:transmembrane transporter activity"/>
    <property type="evidence" value="ECO:0007669"/>
    <property type="project" value="InterPro"/>
</dbReference>
<comment type="subcellular location">
    <subcellularLocation>
        <location evidence="1 7">Cell membrane</location>
        <topology evidence="1 7">Multi-pass membrane protein</topology>
    </subcellularLocation>
</comment>
<proteinExistence type="inferred from homology"/>
<reference evidence="9" key="1">
    <citation type="journal article" date="2021" name="PeerJ">
        <title>Extensive microbial diversity within the chicken gut microbiome revealed by metagenomics and culture.</title>
        <authorList>
            <person name="Gilroy R."/>
            <person name="Ravi A."/>
            <person name="Getino M."/>
            <person name="Pursley I."/>
            <person name="Horton D.L."/>
            <person name="Alikhan N.F."/>
            <person name="Baker D."/>
            <person name="Gharbi K."/>
            <person name="Hall N."/>
            <person name="Watson M."/>
            <person name="Adriaenssens E.M."/>
            <person name="Foster-Nyarko E."/>
            <person name="Jarju S."/>
            <person name="Secka A."/>
            <person name="Antonio M."/>
            <person name="Oren A."/>
            <person name="Chaudhuri R.R."/>
            <person name="La Ragione R."/>
            <person name="Hildebrand F."/>
            <person name="Pallen M.J."/>
        </authorList>
    </citation>
    <scope>NUCLEOTIDE SEQUENCE</scope>
    <source>
        <strain evidence="9">CHK149-3286</strain>
    </source>
</reference>
<evidence type="ECO:0000256" key="5">
    <source>
        <dbReference type="ARBA" id="ARBA00022989"/>
    </source>
</evidence>
<evidence type="ECO:0000256" key="8">
    <source>
        <dbReference type="SAM" id="Phobius"/>
    </source>
</evidence>
<dbReference type="Pfam" id="PF00893">
    <property type="entry name" value="Multi_Drug_Res"/>
    <property type="match status" value="1"/>
</dbReference>
<evidence type="ECO:0000256" key="2">
    <source>
        <dbReference type="ARBA" id="ARBA00022448"/>
    </source>
</evidence>
<keyword evidence="2" id="KW-0813">Transport</keyword>
<name>A0A921KUX2_9STAP</name>
<feature type="transmembrane region" description="Helical" evidence="8">
    <location>
        <begin position="32"/>
        <end position="54"/>
    </location>
</feature>
<comment type="caution">
    <text evidence="9">The sequence shown here is derived from an EMBL/GenBank/DDBJ whole genome shotgun (WGS) entry which is preliminary data.</text>
</comment>
<evidence type="ECO:0000256" key="3">
    <source>
        <dbReference type="ARBA" id="ARBA00022475"/>
    </source>
</evidence>
<dbReference type="PANTHER" id="PTHR30561:SF0">
    <property type="entry name" value="GUANIDINIUM EXPORTER"/>
    <property type="match status" value="1"/>
</dbReference>
<keyword evidence="5 8" id="KW-1133">Transmembrane helix</keyword>